<feature type="region of interest" description="Disordered" evidence="1">
    <location>
        <begin position="296"/>
        <end position="344"/>
    </location>
</feature>
<feature type="region of interest" description="Disordered" evidence="1">
    <location>
        <begin position="1"/>
        <end position="30"/>
    </location>
</feature>
<reference evidence="3 4" key="1">
    <citation type="submission" date="2021-08" db="EMBL/GenBank/DDBJ databases">
        <title>Draft Genome Sequence of Phanerochaete sordida strain YK-624.</title>
        <authorList>
            <person name="Mori T."/>
            <person name="Dohra H."/>
            <person name="Suzuki T."/>
            <person name="Kawagishi H."/>
            <person name="Hirai H."/>
        </authorList>
    </citation>
    <scope>NUCLEOTIDE SEQUENCE [LARGE SCALE GENOMIC DNA]</scope>
    <source>
        <strain evidence="3 4">YK-624</strain>
    </source>
</reference>
<feature type="region of interest" description="Disordered" evidence="1">
    <location>
        <begin position="423"/>
        <end position="487"/>
    </location>
</feature>
<gene>
    <name evidence="3" type="ORF">PsYK624_093120</name>
</gene>
<dbReference type="PROSITE" id="PS50048">
    <property type="entry name" value="ZN2_CY6_FUNGAL_2"/>
    <property type="match status" value="1"/>
</dbReference>
<comment type="caution">
    <text evidence="3">The sequence shown here is derived from an EMBL/GenBank/DDBJ whole genome shotgun (WGS) entry which is preliminary data.</text>
</comment>
<feature type="compositionally biased region" description="Basic residues" evidence="1">
    <location>
        <begin position="449"/>
        <end position="459"/>
    </location>
</feature>
<keyword evidence="4" id="KW-1185">Reference proteome</keyword>
<accession>A0A9P3GBQ5</accession>
<feature type="compositionally biased region" description="Low complexity" evidence="1">
    <location>
        <begin position="221"/>
        <end position="253"/>
    </location>
</feature>
<organism evidence="3 4">
    <name type="scientific">Phanerochaete sordida</name>
    <dbReference type="NCBI Taxonomy" id="48140"/>
    <lineage>
        <taxon>Eukaryota</taxon>
        <taxon>Fungi</taxon>
        <taxon>Dikarya</taxon>
        <taxon>Basidiomycota</taxon>
        <taxon>Agaricomycotina</taxon>
        <taxon>Agaricomycetes</taxon>
        <taxon>Polyporales</taxon>
        <taxon>Phanerochaetaceae</taxon>
        <taxon>Phanerochaete</taxon>
    </lineage>
</organism>
<dbReference type="GO" id="GO:0000981">
    <property type="term" value="F:DNA-binding transcription factor activity, RNA polymerase II-specific"/>
    <property type="evidence" value="ECO:0007669"/>
    <property type="project" value="InterPro"/>
</dbReference>
<proteinExistence type="predicted"/>
<evidence type="ECO:0000313" key="3">
    <source>
        <dbReference type="EMBL" id="GJE93153.1"/>
    </source>
</evidence>
<evidence type="ECO:0000256" key="1">
    <source>
        <dbReference type="SAM" id="MobiDB-lite"/>
    </source>
</evidence>
<feature type="compositionally biased region" description="Low complexity" evidence="1">
    <location>
        <begin position="472"/>
        <end position="487"/>
    </location>
</feature>
<dbReference type="Proteomes" id="UP000703269">
    <property type="component" value="Unassembled WGS sequence"/>
</dbReference>
<dbReference type="SUPFAM" id="SSF57701">
    <property type="entry name" value="Zn2/Cys6 DNA-binding domain"/>
    <property type="match status" value="1"/>
</dbReference>
<evidence type="ECO:0000313" key="4">
    <source>
        <dbReference type="Proteomes" id="UP000703269"/>
    </source>
</evidence>
<dbReference type="CDD" id="cd00067">
    <property type="entry name" value="GAL4"/>
    <property type="match status" value="1"/>
</dbReference>
<dbReference type="PROSITE" id="PS00463">
    <property type="entry name" value="ZN2_CY6_FUNGAL_1"/>
    <property type="match status" value="1"/>
</dbReference>
<dbReference type="EMBL" id="BPQB01000030">
    <property type="protein sequence ID" value="GJE93153.1"/>
    <property type="molecule type" value="Genomic_DNA"/>
</dbReference>
<protein>
    <submittedName>
        <fullName evidence="3">Zn(II)2Cys6 transcription factor</fullName>
    </submittedName>
</protein>
<sequence length="487" mass="50390">MDNYMPYSGSHLPENSYVTPPADAGSDLHGAFPRREQTFAHSSSWFGPAPASSPYLPTISSSSSLAGALGHDASKPQPRPANAHVWPESEAFPIAPLTGGLHEHGASQVYASQDYAHYDAYADSCYGQDANAYSDTYDSSAFVTDVEGMEVEQGYLYGQVAPLATIVPPAPNSSFTSSSSFPARLALPPHPVPFVPTRSYTLEGAITPVESRKPRSPKIESPTTPASPSAPSASASDATGAASPPATPRSPAAPLALSAPAAVKHEPAPESLAPAAAPLPEPQSQAVLMTKFSMKPVFRPAPPPKPSKAPAADPDARAPAGDGAGSAAAAASTPGAAGPAPSKKKPAMACLFCRERKICCGPPAPESEDRRCKQCVKRDQACTFPTECRRGQHKRTPRKATIHALAAASFPDDDALAGIIVDTAEPPPVAGPSSGPAQTQPKATTQKVKAAKRGRKARVKPLEGISKVLDKPLVSSPTSLSPSTPTL</sequence>
<dbReference type="AlphaFoldDB" id="A0A9P3GBQ5"/>
<feature type="region of interest" description="Disordered" evidence="1">
    <location>
        <begin position="205"/>
        <end position="253"/>
    </location>
</feature>
<dbReference type="InterPro" id="IPR001138">
    <property type="entry name" value="Zn2Cys6_DnaBD"/>
</dbReference>
<dbReference type="OrthoDB" id="39175at2759"/>
<evidence type="ECO:0000259" key="2">
    <source>
        <dbReference type="PROSITE" id="PS50048"/>
    </source>
</evidence>
<dbReference type="InterPro" id="IPR036864">
    <property type="entry name" value="Zn2-C6_fun-type_DNA-bd_sf"/>
</dbReference>
<feature type="domain" description="Zn(2)-C6 fungal-type" evidence="2">
    <location>
        <begin position="349"/>
        <end position="384"/>
    </location>
</feature>
<name>A0A9P3GBQ5_9APHY</name>
<feature type="compositionally biased region" description="Low complexity" evidence="1">
    <location>
        <begin position="308"/>
        <end position="341"/>
    </location>
</feature>
<dbReference type="GO" id="GO:0008270">
    <property type="term" value="F:zinc ion binding"/>
    <property type="evidence" value="ECO:0007669"/>
    <property type="project" value="InterPro"/>
</dbReference>